<reference evidence="7 8" key="1">
    <citation type="submission" date="2009-01" db="EMBL/GenBank/DDBJ databases">
        <title>Complete sequence of Geobacter sp. FRC-32.</title>
        <authorList>
            <consortium name="US DOE Joint Genome Institute"/>
            <person name="Lucas S."/>
            <person name="Copeland A."/>
            <person name="Lapidus A."/>
            <person name="Glavina del Rio T."/>
            <person name="Dalin E."/>
            <person name="Tice H."/>
            <person name="Bruce D."/>
            <person name="Goodwin L."/>
            <person name="Pitluck S."/>
            <person name="Saunders E."/>
            <person name="Brettin T."/>
            <person name="Detter J.C."/>
            <person name="Han C."/>
            <person name="Larimer F."/>
            <person name="Land M."/>
            <person name="Hauser L."/>
            <person name="Kyrpides N."/>
            <person name="Ovchinnikova G."/>
            <person name="Kostka J."/>
            <person name="Richardson P."/>
        </authorList>
    </citation>
    <scope>NUCLEOTIDE SEQUENCE [LARGE SCALE GENOMIC DNA]</scope>
    <source>
        <strain evidence="8">DSM 22248 / JCM 15807 / FRC-32</strain>
    </source>
</reference>
<evidence type="ECO:0000256" key="3">
    <source>
        <dbReference type="ARBA" id="ARBA00023004"/>
    </source>
</evidence>
<evidence type="ECO:0000313" key="7">
    <source>
        <dbReference type="EMBL" id="ACM19427.1"/>
    </source>
</evidence>
<dbReference type="GO" id="GO:0004130">
    <property type="term" value="F:cytochrome-c peroxidase activity"/>
    <property type="evidence" value="ECO:0007669"/>
    <property type="project" value="TreeGrafter"/>
</dbReference>
<protein>
    <submittedName>
        <fullName evidence="7">Cytochrome c, 2 heme-binding sites</fullName>
    </submittedName>
</protein>
<dbReference type="InterPro" id="IPR051395">
    <property type="entry name" value="Cytochrome_c_Peroxidase/MauG"/>
</dbReference>
<keyword evidence="3 4" id="KW-0408">Iron</keyword>
<dbReference type="STRING" id="316067.Geob_1067"/>
<dbReference type="RefSeq" id="WP_012646156.1">
    <property type="nucleotide sequence ID" value="NC_011979.1"/>
</dbReference>
<dbReference type="PROSITE" id="PS51007">
    <property type="entry name" value="CYTC"/>
    <property type="match status" value="1"/>
</dbReference>
<dbReference type="InterPro" id="IPR009056">
    <property type="entry name" value="Cyt_c-like_dom"/>
</dbReference>
<accession>B9M317</accession>
<keyword evidence="5" id="KW-0732">Signal</keyword>
<evidence type="ECO:0000313" key="8">
    <source>
        <dbReference type="Proteomes" id="UP000007721"/>
    </source>
</evidence>
<dbReference type="PANTHER" id="PTHR30600">
    <property type="entry name" value="CYTOCHROME C PEROXIDASE-RELATED"/>
    <property type="match status" value="1"/>
</dbReference>
<dbReference type="SUPFAM" id="SSF46626">
    <property type="entry name" value="Cytochrome c"/>
    <property type="match status" value="1"/>
</dbReference>
<sequence>MKEKCMKVVATFVAFGALVASPPAEAQNQAEQLQIVQENAQSKIKEGAEIFRFDTFGDEQFWGGKLKLHRAIAGANLGGVGSGLTPKTALDLGLKVDVHALPDTLVQRLRAGTVDLADPATTLALLKLNAVVGVKGVFSGDRLSSVGITCALCHSTVDNSLTFGIGRRLDGWANHDLDVGKIVALAPDLSPFVELLKSAPGSEQITQQDVRRVLRAWGPGKFDAELILDGKGFRPDGATAATRIPNAFDMAGFNLHTWTGAWGSVPYWNAFVAVLEMHGVGNFFDPRLDDTGQFPDIASRFPVAVANKLGHVTVDPDKDLVTSKLPALHLYQLALPSPQPQAGVDFNGEAAKRGDELFSGKAKCTNCHKEPLWTEPGWNAHRAEDIGIDSFQADRSPDKVYKTMNLAGLFIRENGKFMKAENKGRFYHDGRFKTLLDVVNHYNTFFNLALTADEKRDLVEYLKSL</sequence>
<keyword evidence="1 4" id="KW-0349">Heme</keyword>
<evidence type="ECO:0000256" key="5">
    <source>
        <dbReference type="SAM" id="SignalP"/>
    </source>
</evidence>
<dbReference type="GO" id="GO:0009055">
    <property type="term" value="F:electron transfer activity"/>
    <property type="evidence" value="ECO:0007669"/>
    <property type="project" value="InterPro"/>
</dbReference>
<dbReference type="EMBL" id="CP001390">
    <property type="protein sequence ID" value="ACM19427.1"/>
    <property type="molecule type" value="Genomic_DNA"/>
</dbReference>
<dbReference type="HOGENOM" id="CLU_596712_0_0_7"/>
<dbReference type="eggNOG" id="COG1858">
    <property type="taxonomic scope" value="Bacteria"/>
</dbReference>
<organism evidence="7 8">
    <name type="scientific">Geotalea daltonii (strain DSM 22248 / JCM 15807 / FRC-32)</name>
    <name type="common">Geobacter daltonii</name>
    <dbReference type="NCBI Taxonomy" id="316067"/>
    <lineage>
        <taxon>Bacteria</taxon>
        <taxon>Pseudomonadati</taxon>
        <taxon>Thermodesulfobacteriota</taxon>
        <taxon>Desulfuromonadia</taxon>
        <taxon>Geobacterales</taxon>
        <taxon>Geobacteraceae</taxon>
        <taxon>Geotalea</taxon>
    </lineage>
</organism>
<dbReference type="Gene3D" id="1.10.760.10">
    <property type="entry name" value="Cytochrome c-like domain"/>
    <property type="match status" value="1"/>
</dbReference>
<feature type="domain" description="Cytochrome c" evidence="6">
    <location>
        <begin position="349"/>
        <end position="465"/>
    </location>
</feature>
<dbReference type="OrthoDB" id="9805202at2"/>
<evidence type="ECO:0000256" key="4">
    <source>
        <dbReference type="PROSITE-ProRule" id="PRU00433"/>
    </source>
</evidence>
<feature type="signal peptide" evidence="5">
    <location>
        <begin position="1"/>
        <end position="26"/>
    </location>
</feature>
<feature type="chain" id="PRO_5002888700" evidence="5">
    <location>
        <begin position="27"/>
        <end position="465"/>
    </location>
</feature>
<dbReference type="KEGG" id="geo:Geob_1067"/>
<evidence type="ECO:0000256" key="1">
    <source>
        <dbReference type="ARBA" id="ARBA00022617"/>
    </source>
</evidence>
<dbReference type="GO" id="GO:0020037">
    <property type="term" value="F:heme binding"/>
    <property type="evidence" value="ECO:0007669"/>
    <property type="project" value="InterPro"/>
</dbReference>
<proteinExistence type="predicted"/>
<gene>
    <name evidence="7" type="ordered locus">Geob_1067</name>
</gene>
<dbReference type="GO" id="GO:0046872">
    <property type="term" value="F:metal ion binding"/>
    <property type="evidence" value="ECO:0007669"/>
    <property type="project" value="UniProtKB-KW"/>
</dbReference>
<dbReference type="Proteomes" id="UP000007721">
    <property type="component" value="Chromosome"/>
</dbReference>
<dbReference type="AlphaFoldDB" id="B9M317"/>
<keyword evidence="2 4" id="KW-0479">Metal-binding</keyword>
<name>B9M317_GEODF</name>
<dbReference type="InterPro" id="IPR036909">
    <property type="entry name" value="Cyt_c-like_dom_sf"/>
</dbReference>
<evidence type="ECO:0000259" key="6">
    <source>
        <dbReference type="PROSITE" id="PS51007"/>
    </source>
</evidence>
<evidence type="ECO:0000256" key="2">
    <source>
        <dbReference type="ARBA" id="ARBA00022723"/>
    </source>
</evidence>
<keyword evidence="8" id="KW-1185">Reference proteome</keyword>